<evidence type="ECO:0000256" key="8">
    <source>
        <dbReference type="ARBA" id="ARBA00022932"/>
    </source>
</evidence>
<dbReference type="GO" id="GO:0003887">
    <property type="term" value="F:DNA-directed DNA polymerase activity"/>
    <property type="evidence" value="ECO:0007669"/>
    <property type="project" value="UniProtKB-UniRule"/>
</dbReference>
<evidence type="ECO:0000256" key="9">
    <source>
        <dbReference type="ARBA" id="ARBA00023125"/>
    </source>
</evidence>
<dbReference type="SUPFAM" id="SSF56672">
    <property type="entry name" value="DNA/RNA polymerases"/>
    <property type="match status" value="1"/>
</dbReference>
<keyword evidence="9 13" id="KW-0238">DNA-binding</keyword>
<protein>
    <recommendedName>
        <fullName evidence="3 12">DNA polymerase I</fullName>
        <ecNumber evidence="2 12">2.7.7.7</ecNumber>
    </recommendedName>
</protein>
<dbReference type="GO" id="GO:0008409">
    <property type="term" value="F:5'-3' exonuclease activity"/>
    <property type="evidence" value="ECO:0007669"/>
    <property type="project" value="UniProtKB-UniRule"/>
</dbReference>
<dbReference type="Gene3D" id="3.30.70.370">
    <property type="match status" value="1"/>
</dbReference>
<dbReference type="AlphaFoldDB" id="A0A2S8SS69"/>
<evidence type="ECO:0000256" key="3">
    <source>
        <dbReference type="ARBA" id="ARBA00020311"/>
    </source>
</evidence>
<dbReference type="Proteomes" id="UP000237684">
    <property type="component" value="Unassembled WGS sequence"/>
</dbReference>
<dbReference type="SMART" id="SM00279">
    <property type="entry name" value="HhH2"/>
    <property type="match status" value="1"/>
</dbReference>
<evidence type="ECO:0000259" key="14">
    <source>
        <dbReference type="SMART" id="SM00475"/>
    </source>
</evidence>
<evidence type="ECO:0000256" key="12">
    <source>
        <dbReference type="NCBIfam" id="TIGR00593"/>
    </source>
</evidence>
<accession>A0A2S8SS69</accession>
<dbReference type="InterPro" id="IPR036397">
    <property type="entry name" value="RNaseH_sf"/>
</dbReference>
<keyword evidence="10 13" id="KW-0234">DNA repair</keyword>
<dbReference type="PANTHER" id="PTHR10133">
    <property type="entry name" value="DNA POLYMERASE I"/>
    <property type="match status" value="1"/>
</dbReference>
<dbReference type="InterPro" id="IPR012337">
    <property type="entry name" value="RNaseH-like_sf"/>
</dbReference>
<dbReference type="CDD" id="cd06140">
    <property type="entry name" value="DNA_polA_I_Bacillus_like_exo"/>
    <property type="match status" value="1"/>
</dbReference>
<evidence type="ECO:0000256" key="10">
    <source>
        <dbReference type="ARBA" id="ARBA00023204"/>
    </source>
</evidence>
<name>A0A2S8SS69_9BACT</name>
<dbReference type="GO" id="GO:0006302">
    <property type="term" value="P:double-strand break repair"/>
    <property type="evidence" value="ECO:0007669"/>
    <property type="project" value="TreeGrafter"/>
</dbReference>
<evidence type="ECO:0000313" key="17">
    <source>
        <dbReference type="Proteomes" id="UP000237684"/>
    </source>
</evidence>
<dbReference type="FunFam" id="1.10.150.20:FF:000002">
    <property type="entry name" value="DNA polymerase I"/>
    <property type="match status" value="1"/>
</dbReference>
<dbReference type="PANTHER" id="PTHR10133:SF27">
    <property type="entry name" value="DNA POLYMERASE NU"/>
    <property type="match status" value="1"/>
</dbReference>
<dbReference type="SMART" id="SM00482">
    <property type="entry name" value="POLAc"/>
    <property type="match status" value="1"/>
</dbReference>
<evidence type="ECO:0000256" key="13">
    <source>
        <dbReference type="RuleBase" id="RU004460"/>
    </source>
</evidence>
<dbReference type="FunFam" id="1.10.150.20:FF:000003">
    <property type="entry name" value="DNA polymerase I"/>
    <property type="match status" value="1"/>
</dbReference>
<comment type="function">
    <text evidence="13">In addition to polymerase activity, this DNA polymerase exhibits 5'-3' exonuclease activity.</text>
</comment>
<dbReference type="SMART" id="SM00475">
    <property type="entry name" value="53EXOc"/>
    <property type="match status" value="1"/>
</dbReference>
<keyword evidence="7 13" id="KW-0227">DNA damage</keyword>
<evidence type="ECO:0000256" key="1">
    <source>
        <dbReference type="ARBA" id="ARBA00007705"/>
    </source>
</evidence>
<dbReference type="InterPro" id="IPR029060">
    <property type="entry name" value="PIN-like_dom_sf"/>
</dbReference>
<keyword evidence="13" id="KW-0269">Exonuclease</keyword>
<proteinExistence type="inferred from homology"/>
<dbReference type="InterPro" id="IPR018320">
    <property type="entry name" value="DNA_polymerase_1"/>
</dbReference>
<dbReference type="Gene3D" id="1.20.1060.10">
    <property type="entry name" value="Taq DNA Polymerase, Chain T, domain 4"/>
    <property type="match status" value="1"/>
</dbReference>
<dbReference type="InterPro" id="IPR020046">
    <property type="entry name" value="5-3_exonucl_a-hlix_arch_N"/>
</dbReference>
<dbReference type="Gene3D" id="3.40.50.1010">
    <property type="entry name" value="5'-nuclease"/>
    <property type="match status" value="1"/>
</dbReference>
<keyword evidence="5 13" id="KW-0548">Nucleotidyltransferase</keyword>
<keyword evidence="6 13" id="KW-0235">DNA replication</keyword>
<evidence type="ECO:0000256" key="7">
    <source>
        <dbReference type="ARBA" id="ARBA00022763"/>
    </source>
</evidence>
<dbReference type="SUPFAM" id="SSF53098">
    <property type="entry name" value="Ribonuclease H-like"/>
    <property type="match status" value="1"/>
</dbReference>
<dbReference type="Pfam" id="PF02739">
    <property type="entry name" value="5_3_exonuc_N"/>
    <property type="match status" value="1"/>
</dbReference>
<evidence type="ECO:0000256" key="2">
    <source>
        <dbReference type="ARBA" id="ARBA00012417"/>
    </source>
</evidence>
<dbReference type="Pfam" id="PF22619">
    <property type="entry name" value="DNA_polI_exo1"/>
    <property type="match status" value="1"/>
</dbReference>
<reference evidence="16 17" key="1">
    <citation type="journal article" date="2018" name="Syst. Appl. Microbiol.">
        <title>Abditibacterium utsteinense sp. nov., the first cultivated member of candidate phylum FBP, isolated from ice-free Antarctic soil samples.</title>
        <authorList>
            <person name="Tahon G."/>
            <person name="Tytgat B."/>
            <person name="Lebbe L."/>
            <person name="Carlier A."/>
            <person name="Willems A."/>
        </authorList>
    </citation>
    <scope>NUCLEOTIDE SEQUENCE [LARGE SCALE GENOMIC DNA]</scope>
    <source>
        <strain evidence="16 17">LMG 29911</strain>
    </source>
</reference>
<evidence type="ECO:0000313" key="16">
    <source>
        <dbReference type="EMBL" id="PQV63662.1"/>
    </source>
</evidence>
<dbReference type="PRINTS" id="PR00868">
    <property type="entry name" value="DNAPOLI"/>
</dbReference>
<keyword evidence="8 13" id="KW-0239">DNA-directed DNA polymerase</keyword>
<dbReference type="OrthoDB" id="9806424at2"/>
<keyword evidence="13" id="KW-0378">Hydrolase</keyword>
<dbReference type="InterPro" id="IPR002298">
    <property type="entry name" value="DNA_polymerase_A"/>
</dbReference>
<dbReference type="GO" id="GO:0006261">
    <property type="term" value="P:DNA-templated DNA replication"/>
    <property type="evidence" value="ECO:0007669"/>
    <property type="project" value="UniProtKB-UniRule"/>
</dbReference>
<feature type="domain" description="DNA-directed DNA polymerase family A palm" evidence="15">
    <location>
        <begin position="663"/>
        <end position="870"/>
    </location>
</feature>
<dbReference type="EC" id="2.7.7.7" evidence="2 12"/>
<dbReference type="EMBL" id="NIGF01000009">
    <property type="protein sequence ID" value="PQV63662.1"/>
    <property type="molecule type" value="Genomic_DNA"/>
</dbReference>
<comment type="caution">
    <text evidence="16">The sequence shown here is derived from an EMBL/GenBank/DDBJ whole genome shotgun (WGS) entry which is preliminary data.</text>
</comment>
<dbReference type="InterPro" id="IPR002421">
    <property type="entry name" value="5-3_exonuclease"/>
</dbReference>
<evidence type="ECO:0000256" key="6">
    <source>
        <dbReference type="ARBA" id="ARBA00022705"/>
    </source>
</evidence>
<dbReference type="Pfam" id="PF01367">
    <property type="entry name" value="5_3_exonuc"/>
    <property type="match status" value="1"/>
</dbReference>
<organism evidence="16 17">
    <name type="scientific">Abditibacterium utsteinense</name>
    <dbReference type="NCBI Taxonomy" id="1960156"/>
    <lineage>
        <taxon>Bacteria</taxon>
        <taxon>Pseudomonadati</taxon>
        <taxon>Abditibacteriota</taxon>
        <taxon>Abditibacteriia</taxon>
        <taxon>Abditibacteriales</taxon>
        <taxon>Abditibacteriaceae</taxon>
        <taxon>Abditibacterium</taxon>
    </lineage>
</organism>
<dbReference type="GO" id="GO:0003677">
    <property type="term" value="F:DNA binding"/>
    <property type="evidence" value="ECO:0007669"/>
    <property type="project" value="UniProtKB-UniRule"/>
</dbReference>
<feature type="domain" description="5'-3' exonuclease" evidence="14">
    <location>
        <begin position="2"/>
        <end position="261"/>
    </location>
</feature>
<sequence>MSKLLLIDCYSLLFRAFFSSPPFSTAAGEPTGALYGFIRMVTRLLDENQPDFAVVAIDAPGGTFRHEADETYKANRSETPSDLKVQQKLVRELLDGLSIPRYEHAGFEADDIIGTLAKRGEAHGQEVVIFTGDGDYLQLVDENIQVFLTRKGVSDLEAYNPAAIQARFGFEAALLPDFKGLKGDASDNIPGVPGIGDKTAMSLVQKFGSLEKIYENLEEVTPPRIKELLRTHQDQAFHSKTMATIVVDLPVEREPEDFRYDPIDPEKRRKAAATARRFEFKSLAQRFETPLESAAQVEPEIAPVKPFESTLEITNDAKTALDWLQKRGDKALIAISQTEDGLIVASEGEALLLTQIGSETAMQPQTSLDFGEEKAAQHPLKNWLEDASKPKIAHDAKLLMRQFQAQGVKLQGVAADTMVMGYLCEPTRQQHTLPHLAEKFLRYSLPEAPVAKKKTKNTTLFEEGDNSEEVQTRRQHLATQTAVLVELEPVLRVAMAEIGHEKLFAEMELPLIEVLAQMECVGMLIDSQPLRVLGDKLQADISRLELEIWEIAGQKFTIGSPKQLQEILFDKLKLDTGRKNKSGGYSTDAFTLEKLAEEHEIVRKVLEYRGATKLKSTYVDALLNTMSGSFRVHSTLNQTGTVSGRLSSSDPNLQNVPIRTEQGRLIRAAFIAPPDHVILSADYSQIELRILAHITGDLPLVDAFNSGEDVHARTAAALFHMDAKDVDKEQRRLAKMTNYAIAYGVSGFGLAKQLGTGNASEANEFIKTYFETLPGVKKYIDDTLKEAKTRGYVETLAGRKRPLPEINANAFQVRAAAERTAINHPIQGTAADMMKLAMLAIESEIESRELRSSMTMQVHDELVFEVPTEEIELMTELVKRHMSEVPARYFKLKVPLVADVGTGVNWQDAKGRE</sequence>
<gene>
    <name evidence="13" type="primary">polA</name>
    <name evidence="16" type="ORF">B1R32_1091</name>
</gene>
<dbReference type="InParanoid" id="A0A2S8SS69"/>
<dbReference type="NCBIfam" id="TIGR00593">
    <property type="entry name" value="pola"/>
    <property type="match status" value="1"/>
</dbReference>
<dbReference type="CDD" id="cd09898">
    <property type="entry name" value="H3TH_53EXO"/>
    <property type="match status" value="1"/>
</dbReference>
<dbReference type="InterPro" id="IPR001098">
    <property type="entry name" value="DNA-dir_DNA_pol_A_palm_dom"/>
</dbReference>
<dbReference type="SUPFAM" id="SSF47807">
    <property type="entry name" value="5' to 3' exonuclease, C-terminal subdomain"/>
    <property type="match status" value="1"/>
</dbReference>
<evidence type="ECO:0000256" key="11">
    <source>
        <dbReference type="ARBA" id="ARBA00049244"/>
    </source>
</evidence>
<dbReference type="Pfam" id="PF00476">
    <property type="entry name" value="DNA_pol_A"/>
    <property type="match status" value="1"/>
</dbReference>
<evidence type="ECO:0000259" key="15">
    <source>
        <dbReference type="SMART" id="SM00482"/>
    </source>
</evidence>
<comment type="similarity">
    <text evidence="1 13">Belongs to the DNA polymerase type-A family.</text>
</comment>
<dbReference type="InterPro" id="IPR008918">
    <property type="entry name" value="HhH2"/>
</dbReference>
<dbReference type="InterPro" id="IPR043502">
    <property type="entry name" value="DNA/RNA_pol_sf"/>
</dbReference>
<dbReference type="RefSeq" id="WP_105483822.1">
    <property type="nucleotide sequence ID" value="NZ_NIGF01000009.1"/>
</dbReference>
<dbReference type="InterPro" id="IPR019760">
    <property type="entry name" value="DNA-dir_DNA_pol_A_CS"/>
</dbReference>
<dbReference type="InterPro" id="IPR020045">
    <property type="entry name" value="DNA_polI_H3TH"/>
</dbReference>
<dbReference type="InterPro" id="IPR054690">
    <property type="entry name" value="DNA_polI_exonuclease"/>
</dbReference>
<dbReference type="FunCoup" id="A0A2S8SS69">
    <property type="interactions" value="284"/>
</dbReference>
<dbReference type="Gene3D" id="1.10.150.20">
    <property type="entry name" value="5' to 3' exonuclease, C-terminal subdomain"/>
    <property type="match status" value="2"/>
</dbReference>
<dbReference type="InterPro" id="IPR036279">
    <property type="entry name" value="5-3_exonuclease_C_sf"/>
</dbReference>
<dbReference type="Gene3D" id="3.30.420.10">
    <property type="entry name" value="Ribonuclease H-like superfamily/Ribonuclease H"/>
    <property type="match status" value="1"/>
</dbReference>
<keyword evidence="13" id="KW-0540">Nuclease</keyword>
<comment type="catalytic activity">
    <reaction evidence="11 13">
        <text>DNA(n) + a 2'-deoxyribonucleoside 5'-triphosphate = DNA(n+1) + diphosphate</text>
        <dbReference type="Rhea" id="RHEA:22508"/>
        <dbReference type="Rhea" id="RHEA-COMP:17339"/>
        <dbReference type="Rhea" id="RHEA-COMP:17340"/>
        <dbReference type="ChEBI" id="CHEBI:33019"/>
        <dbReference type="ChEBI" id="CHEBI:61560"/>
        <dbReference type="ChEBI" id="CHEBI:173112"/>
        <dbReference type="EC" id="2.7.7.7"/>
    </reaction>
</comment>
<evidence type="ECO:0000256" key="5">
    <source>
        <dbReference type="ARBA" id="ARBA00022695"/>
    </source>
</evidence>
<dbReference type="CDD" id="cd08637">
    <property type="entry name" value="DNA_pol_A_pol_I_C"/>
    <property type="match status" value="1"/>
</dbReference>
<dbReference type="FunFam" id="1.20.1060.10:FF:000001">
    <property type="entry name" value="DNA polymerase I"/>
    <property type="match status" value="1"/>
</dbReference>
<keyword evidence="4 13" id="KW-0808">Transferase</keyword>
<dbReference type="CDD" id="cd09859">
    <property type="entry name" value="PIN_53EXO"/>
    <property type="match status" value="1"/>
</dbReference>
<dbReference type="NCBIfam" id="NF004397">
    <property type="entry name" value="PRK05755.1"/>
    <property type="match status" value="1"/>
</dbReference>
<dbReference type="PROSITE" id="PS00447">
    <property type="entry name" value="DNA_POLYMERASE_A"/>
    <property type="match status" value="1"/>
</dbReference>
<keyword evidence="17" id="KW-1185">Reference proteome</keyword>
<evidence type="ECO:0000256" key="4">
    <source>
        <dbReference type="ARBA" id="ARBA00022679"/>
    </source>
</evidence>
<dbReference type="SUPFAM" id="SSF88723">
    <property type="entry name" value="PIN domain-like"/>
    <property type="match status" value="1"/>
</dbReference>